<keyword evidence="2" id="KW-0812">Transmembrane</keyword>
<dbReference type="Proteomes" id="UP000190460">
    <property type="component" value="Unassembled WGS sequence"/>
</dbReference>
<sequence>MKRKPRRSQAGFNLLEVLIATLVLSLGLLGLAGLQVGSLKATQNASLKQGATLVLYDLLERMRSNRQAVLAGNYVQTTHCAASPPAACSTTCSPAEQASHDLYQALCLNNSQRLPAGQLVITCPTGGDCGLGLHFLLTWEERLEQRGIQASPASSTTGQATAEKEQDAISLEMDAVI</sequence>
<dbReference type="NCBIfam" id="TIGR02523">
    <property type="entry name" value="type_IV_pilV"/>
    <property type="match status" value="1"/>
</dbReference>
<evidence type="ECO:0000256" key="1">
    <source>
        <dbReference type="SAM" id="MobiDB-lite"/>
    </source>
</evidence>
<name>A0A1T4XS89_9GAMM</name>
<keyword evidence="2" id="KW-1133">Transmembrane helix</keyword>
<dbReference type="STRING" id="92487.SAMN02745130_03374"/>
<feature type="compositionally biased region" description="Polar residues" evidence="1">
    <location>
        <begin position="151"/>
        <end position="160"/>
    </location>
</feature>
<keyword evidence="5" id="KW-1185">Reference proteome</keyword>
<dbReference type="AlphaFoldDB" id="A0A1T4XS89"/>
<dbReference type="NCBIfam" id="TIGR02532">
    <property type="entry name" value="IV_pilin_GFxxxE"/>
    <property type="match status" value="1"/>
</dbReference>
<feature type="region of interest" description="Disordered" evidence="1">
    <location>
        <begin position="148"/>
        <end position="167"/>
    </location>
</feature>
<dbReference type="RefSeq" id="WP_078923818.1">
    <property type="nucleotide sequence ID" value="NZ_FUYB01000022.1"/>
</dbReference>
<dbReference type="InterPro" id="IPR054402">
    <property type="entry name" value="Tt1218-like_dom"/>
</dbReference>
<gene>
    <name evidence="4" type="ORF">SAMN02745130_03374</name>
</gene>
<keyword evidence="2" id="KW-0472">Membrane</keyword>
<evidence type="ECO:0000313" key="4">
    <source>
        <dbReference type="EMBL" id="SKA92432.1"/>
    </source>
</evidence>
<dbReference type="EMBL" id="FUYB01000022">
    <property type="protein sequence ID" value="SKA92432.1"/>
    <property type="molecule type" value="Genomic_DNA"/>
</dbReference>
<dbReference type="InterPro" id="IPR013362">
    <property type="entry name" value="Pilus_4_PilV"/>
</dbReference>
<evidence type="ECO:0000259" key="3">
    <source>
        <dbReference type="Pfam" id="PF22150"/>
    </source>
</evidence>
<evidence type="ECO:0000313" key="5">
    <source>
        <dbReference type="Proteomes" id="UP000190460"/>
    </source>
</evidence>
<feature type="domain" description="Type IV pilin Tt1218-like" evidence="3">
    <location>
        <begin position="34"/>
        <end position="102"/>
    </location>
</feature>
<dbReference type="Pfam" id="PF22150">
    <property type="entry name" value="Tt1218-like"/>
    <property type="match status" value="1"/>
</dbReference>
<feature type="transmembrane region" description="Helical" evidence="2">
    <location>
        <begin position="12"/>
        <end position="34"/>
    </location>
</feature>
<evidence type="ECO:0000256" key="2">
    <source>
        <dbReference type="SAM" id="Phobius"/>
    </source>
</evidence>
<proteinExistence type="predicted"/>
<organism evidence="4 5">
    <name type="scientific">Thiothrix eikelboomii</name>
    <dbReference type="NCBI Taxonomy" id="92487"/>
    <lineage>
        <taxon>Bacteria</taxon>
        <taxon>Pseudomonadati</taxon>
        <taxon>Pseudomonadota</taxon>
        <taxon>Gammaproteobacteria</taxon>
        <taxon>Thiotrichales</taxon>
        <taxon>Thiotrichaceae</taxon>
        <taxon>Thiothrix</taxon>
    </lineage>
</organism>
<reference evidence="5" key="1">
    <citation type="submission" date="2017-02" db="EMBL/GenBank/DDBJ databases">
        <authorList>
            <person name="Varghese N."/>
            <person name="Submissions S."/>
        </authorList>
    </citation>
    <scope>NUCLEOTIDE SEQUENCE [LARGE SCALE GENOMIC DNA]</scope>
    <source>
        <strain evidence="5">ATCC 49788</strain>
    </source>
</reference>
<accession>A0A1T4XS89</accession>
<protein>
    <submittedName>
        <fullName evidence="4">Type IV pilus assembly protein PilV</fullName>
    </submittedName>
</protein>
<dbReference type="InterPro" id="IPR012902">
    <property type="entry name" value="N_methyl_site"/>
</dbReference>
<dbReference type="OrthoDB" id="8547299at2"/>